<feature type="chain" id="PRO_5046809959" description="DUF4431 domain-containing protein" evidence="1">
    <location>
        <begin position="19"/>
        <end position="133"/>
    </location>
</feature>
<dbReference type="Pfam" id="PF14485">
    <property type="entry name" value="DUF4431"/>
    <property type="match status" value="1"/>
</dbReference>
<reference evidence="3 4" key="1">
    <citation type="submission" date="2023-10" db="EMBL/GenBank/DDBJ databases">
        <title>Xenorhabdus taiwanensis sp. nov., a symbiotic bacterium associated with the entomopathogenic nematode Steinernema taiwanensis.</title>
        <authorList>
            <person name="Tseng C.T."/>
            <person name="Shu H.Y."/>
            <person name="Chen M.H."/>
            <person name="Fang Y.J."/>
            <person name="Wu T.L."/>
            <person name="Lin Y.C."/>
            <person name="Huang C.J."/>
        </authorList>
    </citation>
    <scope>NUCLEOTIDE SEQUENCE [LARGE SCALE GENOMIC DNA]</scope>
    <source>
        <strain evidence="3 4">TCT-1</strain>
    </source>
</reference>
<accession>A0ABM8JV19</accession>
<proteinExistence type="predicted"/>
<protein>
    <recommendedName>
        <fullName evidence="2">DUF4431 domain-containing protein</fullName>
    </recommendedName>
</protein>
<dbReference type="RefSeq" id="WP_374053303.1">
    <property type="nucleotide sequence ID" value="NZ_AP028978.1"/>
</dbReference>
<evidence type="ECO:0000259" key="2">
    <source>
        <dbReference type="Pfam" id="PF14485"/>
    </source>
</evidence>
<gene>
    <name evidence="3" type="ORF">TCT1_14620</name>
</gene>
<dbReference type="Proteomes" id="UP001529514">
    <property type="component" value="Chromosome"/>
</dbReference>
<evidence type="ECO:0000313" key="4">
    <source>
        <dbReference type="Proteomes" id="UP001529514"/>
    </source>
</evidence>
<keyword evidence="1" id="KW-0732">Signal</keyword>
<dbReference type="EMBL" id="AP028978">
    <property type="protein sequence ID" value="BET96541.1"/>
    <property type="molecule type" value="Genomic_DNA"/>
</dbReference>
<evidence type="ECO:0000313" key="3">
    <source>
        <dbReference type="EMBL" id="BET96541.1"/>
    </source>
</evidence>
<sequence>MLRKITAVLFIAPVIACAANLSQNDQGQPEYYYEKPINIKGTLVRELIGFPSLRPDDLFSVSSSNGDPDGLEPNEFGVGATQLVITEDALWDKFESLKGKKAIVNCSLYHAHTIYHHTPVMCSVNSISPAKAK</sequence>
<organism evidence="3 4">
    <name type="scientific">Xenorhabdus taiwanensis</name>
    <dbReference type="NCBI Taxonomy" id="3085177"/>
    <lineage>
        <taxon>Bacteria</taxon>
        <taxon>Pseudomonadati</taxon>
        <taxon>Pseudomonadota</taxon>
        <taxon>Gammaproteobacteria</taxon>
        <taxon>Enterobacterales</taxon>
        <taxon>Morganellaceae</taxon>
        <taxon>Xenorhabdus</taxon>
    </lineage>
</organism>
<keyword evidence="4" id="KW-1185">Reference proteome</keyword>
<evidence type="ECO:0000256" key="1">
    <source>
        <dbReference type="SAM" id="SignalP"/>
    </source>
</evidence>
<feature type="signal peptide" evidence="1">
    <location>
        <begin position="1"/>
        <end position="18"/>
    </location>
</feature>
<feature type="domain" description="DUF4431" evidence="2">
    <location>
        <begin position="82"/>
        <end position="128"/>
    </location>
</feature>
<dbReference type="InterPro" id="IPR027826">
    <property type="entry name" value="DUF4431"/>
</dbReference>
<name>A0ABM8JV19_9GAMM</name>